<accession>A0AAJ1EZE0</accession>
<dbReference type="GO" id="GO:0003677">
    <property type="term" value="F:DNA binding"/>
    <property type="evidence" value="ECO:0007669"/>
    <property type="project" value="InterPro"/>
</dbReference>
<dbReference type="SUPFAM" id="SSF102400">
    <property type="entry name" value="DNA polymerase III chi subunit"/>
    <property type="match status" value="1"/>
</dbReference>
<proteinExistence type="predicted"/>
<dbReference type="InterPro" id="IPR036768">
    <property type="entry name" value="PolIII_chi_sf"/>
</dbReference>
<evidence type="ECO:0000313" key="1">
    <source>
        <dbReference type="EMBL" id="MCH4293178.1"/>
    </source>
</evidence>
<dbReference type="GO" id="GO:0032298">
    <property type="term" value="P:positive regulation of DNA-templated DNA replication initiation"/>
    <property type="evidence" value="ECO:0007669"/>
    <property type="project" value="TreeGrafter"/>
</dbReference>
<dbReference type="Gene3D" id="3.40.50.10110">
    <property type="entry name" value="DNA polymerase III subunit chi"/>
    <property type="match status" value="1"/>
</dbReference>
<dbReference type="GO" id="GO:0006260">
    <property type="term" value="P:DNA replication"/>
    <property type="evidence" value="ECO:0007669"/>
    <property type="project" value="InterPro"/>
</dbReference>
<dbReference type="AlphaFoldDB" id="A0AAJ1EZE0"/>
<dbReference type="EMBL" id="JAKUDL010000001">
    <property type="protein sequence ID" value="MCH4293178.1"/>
    <property type="molecule type" value="Genomic_DNA"/>
</dbReference>
<gene>
    <name evidence="1" type="ORF">MJ923_02520</name>
</gene>
<comment type="caution">
    <text evidence="1">The sequence shown here is derived from an EMBL/GenBank/DDBJ whole genome shotgun (WGS) entry which is preliminary data.</text>
</comment>
<sequence length="151" mass="16864">MTQALFYVLPPSQMRDAAELLACRLAAFHYRRGAWVYIHCNDESQSFAIDEQLWQFDPNDFVPHNLKGEGPQGGAPVEIGHDRLGPSKNRGILINLAEKVPPFAVHFGHFIDFVAGDEATKALARLRFRELRGLGIEPSTQDLATQPLNLV</sequence>
<dbReference type="Proteomes" id="UP001297581">
    <property type="component" value="Unassembled WGS sequence"/>
</dbReference>
<dbReference type="PANTHER" id="PTHR38767:SF1">
    <property type="entry name" value="DNA POLYMERASE III SUBUNIT CHI"/>
    <property type="match status" value="1"/>
</dbReference>
<dbReference type="PANTHER" id="PTHR38767">
    <property type="entry name" value="DNA POLYMERASE III SUBUNIT CHI"/>
    <property type="match status" value="1"/>
</dbReference>
<name>A0AAJ1EZE0_9GAMM</name>
<evidence type="ECO:0000313" key="2">
    <source>
        <dbReference type="Proteomes" id="UP001297581"/>
    </source>
</evidence>
<dbReference type="GO" id="GO:0003887">
    <property type="term" value="F:DNA-directed DNA polymerase activity"/>
    <property type="evidence" value="ECO:0007669"/>
    <property type="project" value="InterPro"/>
</dbReference>
<dbReference type="RefSeq" id="WP_126165928.1">
    <property type="nucleotide sequence ID" value="NZ_JAKUDL010000001.1"/>
</dbReference>
<dbReference type="InterPro" id="IPR007459">
    <property type="entry name" value="DNA_pol3_chi"/>
</dbReference>
<protein>
    <submittedName>
        <fullName evidence="1">DNA polymerase III subunit chi</fullName>
    </submittedName>
</protein>
<reference evidence="1 2" key="1">
    <citation type="submission" date="2022-02" db="EMBL/GenBank/DDBJ databases">
        <title>The genome sequence of Shewanella sp. 3B26.</title>
        <authorList>
            <person name="Du J."/>
        </authorList>
    </citation>
    <scope>NUCLEOTIDE SEQUENCE [LARGE SCALE GENOMIC DNA]</scope>
    <source>
        <strain evidence="1 2">3B26</strain>
    </source>
</reference>
<keyword evidence="2" id="KW-1185">Reference proteome</keyword>
<dbReference type="Pfam" id="PF04364">
    <property type="entry name" value="DNA_pol3_chi"/>
    <property type="match status" value="1"/>
</dbReference>
<organism evidence="1 2">
    <name type="scientific">Shewanella zhuhaiensis</name>
    <dbReference type="NCBI Taxonomy" id="2919576"/>
    <lineage>
        <taxon>Bacteria</taxon>
        <taxon>Pseudomonadati</taxon>
        <taxon>Pseudomonadota</taxon>
        <taxon>Gammaproteobacteria</taxon>
        <taxon>Alteromonadales</taxon>
        <taxon>Shewanellaceae</taxon>
        <taxon>Shewanella</taxon>
    </lineage>
</organism>